<evidence type="ECO:0000256" key="1">
    <source>
        <dbReference type="ARBA" id="ARBA00009091"/>
    </source>
</evidence>
<dbReference type="AlphaFoldDB" id="A0A2Z3H5F0"/>
<reference evidence="6 7" key="1">
    <citation type="submission" date="2018-01" db="EMBL/GenBank/DDBJ databases">
        <title>G. obscuriglobus.</title>
        <authorList>
            <person name="Franke J."/>
            <person name="Blomberg W."/>
            <person name="Selmecki A."/>
        </authorList>
    </citation>
    <scope>NUCLEOTIDE SEQUENCE [LARGE SCALE GENOMIC DNA]</scope>
    <source>
        <strain evidence="6 7">DSM 5831</strain>
    </source>
</reference>
<organism evidence="6 7">
    <name type="scientific">Gemmata obscuriglobus</name>
    <dbReference type="NCBI Taxonomy" id="114"/>
    <lineage>
        <taxon>Bacteria</taxon>
        <taxon>Pseudomonadati</taxon>
        <taxon>Planctomycetota</taxon>
        <taxon>Planctomycetia</taxon>
        <taxon>Gemmatales</taxon>
        <taxon>Gemmataceae</taxon>
        <taxon>Gemmata</taxon>
    </lineage>
</organism>
<feature type="chain" id="PRO_5016236733" description="OmpH family outer membrane protein" evidence="5">
    <location>
        <begin position="30"/>
        <end position="237"/>
    </location>
</feature>
<dbReference type="InterPro" id="IPR005632">
    <property type="entry name" value="Chaperone_Skp"/>
</dbReference>
<evidence type="ECO:0008006" key="8">
    <source>
        <dbReference type="Google" id="ProtNLM"/>
    </source>
</evidence>
<evidence type="ECO:0000256" key="4">
    <source>
        <dbReference type="SAM" id="MobiDB-lite"/>
    </source>
</evidence>
<dbReference type="RefSeq" id="WP_010047853.1">
    <property type="nucleotide sequence ID" value="NZ_CP025958.1"/>
</dbReference>
<proteinExistence type="inferred from homology"/>
<dbReference type="SMART" id="SM00935">
    <property type="entry name" value="OmpH"/>
    <property type="match status" value="1"/>
</dbReference>
<feature type="signal peptide" evidence="5">
    <location>
        <begin position="1"/>
        <end position="29"/>
    </location>
</feature>
<dbReference type="EMBL" id="CP025958">
    <property type="protein sequence ID" value="AWM41243.1"/>
    <property type="molecule type" value="Genomic_DNA"/>
</dbReference>
<dbReference type="GO" id="GO:0050821">
    <property type="term" value="P:protein stabilization"/>
    <property type="evidence" value="ECO:0007669"/>
    <property type="project" value="TreeGrafter"/>
</dbReference>
<feature type="compositionally biased region" description="Pro residues" evidence="4">
    <location>
        <begin position="228"/>
        <end position="237"/>
    </location>
</feature>
<dbReference type="Proteomes" id="UP000245802">
    <property type="component" value="Chromosome"/>
</dbReference>
<dbReference type="InterPro" id="IPR024930">
    <property type="entry name" value="Skp_dom_sf"/>
</dbReference>
<accession>A0A2Z3H5F0</accession>
<protein>
    <recommendedName>
        <fullName evidence="8">OmpH family outer membrane protein</fullName>
    </recommendedName>
</protein>
<evidence type="ECO:0000256" key="3">
    <source>
        <dbReference type="SAM" id="Coils"/>
    </source>
</evidence>
<dbReference type="PANTHER" id="PTHR35089">
    <property type="entry name" value="CHAPERONE PROTEIN SKP"/>
    <property type="match status" value="1"/>
</dbReference>
<dbReference type="Pfam" id="PF03938">
    <property type="entry name" value="OmpH"/>
    <property type="match status" value="1"/>
</dbReference>
<keyword evidence="7" id="KW-1185">Reference proteome</keyword>
<evidence type="ECO:0000256" key="5">
    <source>
        <dbReference type="SAM" id="SignalP"/>
    </source>
</evidence>
<feature type="coiled-coil region" evidence="3">
    <location>
        <begin position="76"/>
        <end position="126"/>
    </location>
</feature>
<evidence type="ECO:0000256" key="2">
    <source>
        <dbReference type="ARBA" id="ARBA00022729"/>
    </source>
</evidence>
<dbReference type="GO" id="GO:0005829">
    <property type="term" value="C:cytosol"/>
    <property type="evidence" value="ECO:0007669"/>
    <property type="project" value="TreeGrafter"/>
</dbReference>
<dbReference type="Gene3D" id="3.30.910.20">
    <property type="entry name" value="Skp domain"/>
    <property type="match status" value="1"/>
</dbReference>
<dbReference type="KEGG" id="gog:C1280_32455"/>
<name>A0A2Z3H5F0_9BACT</name>
<evidence type="ECO:0000313" key="6">
    <source>
        <dbReference type="EMBL" id="AWM41243.1"/>
    </source>
</evidence>
<keyword evidence="3" id="KW-0175">Coiled coil</keyword>
<evidence type="ECO:0000313" key="7">
    <source>
        <dbReference type="Proteomes" id="UP000245802"/>
    </source>
</evidence>
<sequence>MNSRYVLVATAGAILGAVVVSGASPSSHAKPADETKADAGQKSAVFNMASVMRDFNQAKYQVWVLNQKRSERHQPLQALREEHAKLETKLREKLNQPKDSELTKQVQDLARQIEDKNRELDKQTNDDASIIITDLYDMIKAAVDTTAKKNGFQIVFAYPDASTAEELKSPYIKELKLKPPAAQPFYVAPEADITARVIEVLNEKHPPIDPNTGQPIDVSTIPSLPAQPGAPPRPMMP</sequence>
<gene>
    <name evidence="6" type="ORF">C1280_32455</name>
</gene>
<dbReference type="OrthoDB" id="280283at2"/>
<dbReference type="SUPFAM" id="SSF111384">
    <property type="entry name" value="OmpH-like"/>
    <property type="match status" value="1"/>
</dbReference>
<feature type="region of interest" description="Disordered" evidence="4">
    <location>
        <begin position="204"/>
        <end position="237"/>
    </location>
</feature>
<comment type="similarity">
    <text evidence="1">Belongs to the Skp family.</text>
</comment>
<dbReference type="GO" id="GO:0051082">
    <property type="term" value="F:unfolded protein binding"/>
    <property type="evidence" value="ECO:0007669"/>
    <property type="project" value="InterPro"/>
</dbReference>
<dbReference type="PANTHER" id="PTHR35089:SF1">
    <property type="entry name" value="CHAPERONE PROTEIN SKP"/>
    <property type="match status" value="1"/>
</dbReference>
<keyword evidence="2 5" id="KW-0732">Signal</keyword>